<dbReference type="AlphaFoldDB" id="A0A9D9EQJ8"/>
<comment type="caution">
    <text evidence="1">The sequence shown here is derived from an EMBL/GenBank/DDBJ whole genome shotgun (WGS) entry which is preliminary data.</text>
</comment>
<evidence type="ECO:0008006" key="3">
    <source>
        <dbReference type="Google" id="ProtNLM"/>
    </source>
</evidence>
<evidence type="ECO:0000313" key="1">
    <source>
        <dbReference type="EMBL" id="MBO8451804.1"/>
    </source>
</evidence>
<name>A0A9D9EQJ8_9BACT</name>
<dbReference type="EMBL" id="JADIMI010000022">
    <property type="protein sequence ID" value="MBO8451804.1"/>
    <property type="molecule type" value="Genomic_DNA"/>
</dbReference>
<organism evidence="1 2">
    <name type="scientific">Candidatus Cryptobacteroides intestinavium</name>
    <dbReference type="NCBI Taxonomy" id="2840766"/>
    <lineage>
        <taxon>Bacteria</taxon>
        <taxon>Pseudomonadati</taxon>
        <taxon>Bacteroidota</taxon>
        <taxon>Bacteroidia</taxon>
        <taxon>Bacteroidales</taxon>
        <taxon>Candidatus Cryptobacteroides</taxon>
    </lineage>
</organism>
<proteinExistence type="predicted"/>
<gene>
    <name evidence="1" type="ORF">IAC06_02820</name>
</gene>
<dbReference type="PROSITE" id="PS51257">
    <property type="entry name" value="PROKAR_LIPOPROTEIN"/>
    <property type="match status" value="1"/>
</dbReference>
<protein>
    <recommendedName>
        <fullName evidence="3">Lipoprotein</fullName>
    </recommendedName>
</protein>
<sequence length="355" mass="39292">MKKMIIAAAVAALAGCSEQEKYDYPDFKIEQEAEFELLTGELESISVPSDMYLSGDYIVIIGYDRVNQTFVHIYDREKGSLVADGIRMGRGPKEIMIPVLNSMNYNEESVVIYDSGAGRISVPVESFVSAGLAAVGQEPYEIPSFISCLMDAGDLRVVIRAVPSGKDIPDMTRIEIQTEDGAVLYRYNEFPDIGDISLCRSIYSFTTGTVSPDGKKMALAPSSWGGILEFFSLEDGIENRKTEYMFSPGVRSPDGMNIELTEDAASGFQDLYATDERLYGAVGNGVKFLSNNKLPLEDRLLTSPDVVIFDWKGRAVEKIETDYNVLCLCTDEEKGELYAVISDVYQRNYIGKLSI</sequence>
<reference evidence="1" key="1">
    <citation type="submission" date="2020-10" db="EMBL/GenBank/DDBJ databases">
        <authorList>
            <person name="Gilroy R."/>
        </authorList>
    </citation>
    <scope>NUCLEOTIDE SEQUENCE</scope>
    <source>
        <strain evidence="1">B1-20833</strain>
    </source>
</reference>
<evidence type="ECO:0000313" key="2">
    <source>
        <dbReference type="Proteomes" id="UP000823661"/>
    </source>
</evidence>
<accession>A0A9D9EQJ8</accession>
<reference evidence="1" key="2">
    <citation type="journal article" date="2021" name="PeerJ">
        <title>Extensive microbial diversity within the chicken gut microbiome revealed by metagenomics and culture.</title>
        <authorList>
            <person name="Gilroy R."/>
            <person name="Ravi A."/>
            <person name="Getino M."/>
            <person name="Pursley I."/>
            <person name="Horton D.L."/>
            <person name="Alikhan N.F."/>
            <person name="Baker D."/>
            <person name="Gharbi K."/>
            <person name="Hall N."/>
            <person name="Watson M."/>
            <person name="Adriaenssens E.M."/>
            <person name="Foster-Nyarko E."/>
            <person name="Jarju S."/>
            <person name="Secka A."/>
            <person name="Antonio M."/>
            <person name="Oren A."/>
            <person name="Chaudhuri R.R."/>
            <person name="La Ragione R."/>
            <person name="Hildebrand F."/>
            <person name="Pallen M.J."/>
        </authorList>
    </citation>
    <scope>NUCLEOTIDE SEQUENCE</scope>
    <source>
        <strain evidence="1">B1-20833</strain>
    </source>
</reference>
<dbReference type="Proteomes" id="UP000823661">
    <property type="component" value="Unassembled WGS sequence"/>
</dbReference>